<evidence type="ECO:0000313" key="1">
    <source>
        <dbReference type="EMBL" id="MFD1374068.1"/>
    </source>
</evidence>
<dbReference type="EMBL" id="JBHTMK010000079">
    <property type="protein sequence ID" value="MFD1374068.1"/>
    <property type="molecule type" value="Genomic_DNA"/>
</dbReference>
<evidence type="ECO:0008006" key="3">
    <source>
        <dbReference type="Google" id="ProtNLM"/>
    </source>
</evidence>
<sequence length="273" mass="29934">MRVTTAMRSGDPDRIALLDKSATILDDASSAALLTCRWTDDIVEVRDSGDGTAIVYTRDGLEQRAPAGVHTWPLADVDAVLLMTRESADAVGHLTWHDLFELVAADGVQALVDQAPTAGTGRAAVLVMTETYESHFRREPPYSTLGAAERAMDRGDYTTAYDLFTSIGADQPPDAVYTARLGGWDALAKAGRFEELAEIAETDHRARRRLDRHLHDLGRADDLRTRAAASDATALYQLIRLLRSRGEHQSARSAVEDIAPADEYARELAWSDR</sequence>
<organism evidence="1 2">
    <name type="scientific">Actinoplanes sichuanensis</name>
    <dbReference type="NCBI Taxonomy" id="512349"/>
    <lineage>
        <taxon>Bacteria</taxon>
        <taxon>Bacillati</taxon>
        <taxon>Actinomycetota</taxon>
        <taxon>Actinomycetes</taxon>
        <taxon>Micromonosporales</taxon>
        <taxon>Micromonosporaceae</taxon>
        <taxon>Actinoplanes</taxon>
    </lineage>
</organism>
<reference evidence="2" key="1">
    <citation type="journal article" date="2019" name="Int. J. Syst. Evol. Microbiol.">
        <title>The Global Catalogue of Microorganisms (GCM) 10K type strain sequencing project: providing services to taxonomists for standard genome sequencing and annotation.</title>
        <authorList>
            <consortium name="The Broad Institute Genomics Platform"/>
            <consortium name="The Broad Institute Genome Sequencing Center for Infectious Disease"/>
            <person name="Wu L."/>
            <person name="Ma J."/>
        </authorList>
    </citation>
    <scope>NUCLEOTIDE SEQUENCE [LARGE SCALE GENOMIC DNA]</scope>
    <source>
        <strain evidence="2">CCM 7526</strain>
    </source>
</reference>
<proteinExistence type="predicted"/>
<dbReference type="RefSeq" id="WP_317794328.1">
    <property type="nucleotide sequence ID" value="NZ_AP028461.1"/>
</dbReference>
<keyword evidence="2" id="KW-1185">Reference proteome</keyword>
<accession>A0ABW4AVU3</accession>
<name>A0ABW4AVU3_9ACTN</name>
<dbReference type="Proteomes" id="UP001597183">
    <property type="component" value="Unassembled WGS sequence"/>
</dbReference>
<comment type="caution">
    <text evidence="1">The sequence shown here is derived from an EMBL/GenBank/DDBJ whole genome shotgun (WGS) entry which is preliminary data.</text>
</comment>
<evidence type="ECO:0000313" key="2">
    <source>
        <dbReference type="Proteomes" id="UP001597183"/>
    </source>
</evidence>
<gene>
    <name evidence="1" type="ORF">ACFQ5G_52810</name>
</gene>
<protein>
    <recommendedName>
        <fullName evidence="3">Tetratricopeptide repeat protein</fullName>
    </recommendedName>
</protein>